<feature type="region of interest" description="Disordered" evidence="3">
    <location>
        <begin position="546"/>
        <end position="576"/>
    </location>
</feature>
<organism evidence="6 7">
    <name type="scientific">Lithocarpus litseifolius</name>
    <dbReference type="NCBI Taxonomy" id="425828"/>
    <lineage>
        <taxon>Eukaryota</taxon>
        <taxon>Viridiplantae</taxon>
        <taxon>Streptophyta</taxon>
        <taxon>Embryophyta</taxon>
        <taxon>Tracheophyta</taxon>
        <taxon>Spermatophyta</taxon>
        <taxon>Magnoliopsida</taxon>
        <taxon>eudicotyledons</taxon>
        <taxon>Gunneridae</taxon>
        <taxon>Pentapetalae</taxon>
        <taxon>rosids</taxon>
        <taxon>fabids</taxon>
        <taxon>Fagales</taxon>
        <taxon>Fagaceae</taxon>
        <taxon>Lithocarpus</taxon>
    </lineage>
</organism>
<dbReference type="InterPro" id="IPR034261">
    <property type="entry name" value="CNOT4_RRM"/>
</dbReference>
<dbReference type="AlphaFoldDB" id="A0AAW2BI28"/>
<dbReference type="InterPro" id="IPR003954">
    <property type="entry name" value="RRM_euk-type"/>
</dbReference>
<evidence type="ECO:0000256" key="3">
    <source>
        <dbReference type="SAM" id="MobiDB-lite"/>
    </source>
</evidence>
<feature type="domain" description="RING-type" evidence="4">
    <location>
        <begin position="234"/>
        <end position="282"/>
    </location>
</feature>
<dbReference type="InterPro" id="IPR013083">
    <property type="entry name" value="Znf_RING/FYVE/PHD"/>
</dbReference>
<evidence type="ECO:0008006" key="8">
    <source>
        <dbReference type="Google" id="ProtNLM"/>
    </source>
</evidence>
<evidence type="ECO:0000259" key="5">
    <source>
        <dbReference type="PROSITE" id="PS50102"/>
    </source>
</evidence>
<feature type="region of interest" description="Disordered" evidence="3">
    <location>
        <begin position="479"/>
        <end position="530"/>
    </location>
</feature>
<keyword evidence="1" id="KW-0863">Zinc-finger</keyword>
<keyword evidence="2" id="KW-0694">RNA-binding</keyword>
<dbReference type="GO" id="GO:0030014">
    <property type="term" value="C:CCR4-NOT complex"/>
    <property type="evidence" value="ECO:0007669"/>
    <property type="project" value="InterPro"/>
</dbReference>
<protein>
    <recommendedName>
        <fullName evidence="8">CCR4-NOT transcription complex subunit 4</fullName>
    </recommendedName>
</protein>
<gene>
    <name evidence="6" type="ORF">SO802_030388</name>
</gene>
<dbReference type="SMART" id="SM00360">
    <property type="entry name" value="RRM"/>
    <property type="match status" value="1"/>
</dbReference>
<dbReference type="Gene3D" id="3.30.40.10">
    <property type="entry name" value="Zinc/RING finger domain, C3HC4 (zinc finger)"/>
    <property type="match status" value="1"/>
</dbReference>
<name>A0AAW2BI28_9ROSI</name>
<dbReference type="PROSITE" id="PS50089">
    <property type="entry name" value="ZF_RING_2"/>
    <property type="match status" value="1"/>
</dbReference>
<proteinExistence type="predicted"/>
<dbReference type="GO" id="GO:0003723">
    <property type="term" value="F:RNA binding"/>
    <property type="evidence" value="ECO:0007669"/>
    <property type="project" value="UniProtKB-UniRule"/>
</dbReference>
<keyword evidence="7" id="KW-1185">Reference proteome</keyword>
<accession>A0AAW2BI28</accession>
<evidence type="ECO:0000259" key="4">
    <source>
        <dbReference type="PROSITE" id="PS50089"/>
    </source>
</evidence>
<keyword evidence="1" id="KW-0479">Metal-binding</keyword>
<evidence type="ECO:0000313" key="6">
    <source>
        <dbReference type="EMBL" id="KAK9985437.1"/>
    </source>
</evidence>
<dbReference type="SUPFAM" id="SSF57850">
    <property type="entry name" value="RING/U-box"/>
    <property type="match status" value="1"/>
</dbReference>
<evidence type="ECO:0000313" key="7">
    <source>
        <dbReference type="Proteomes" id="UP001459277"/>
    </source>
</evidence>
<dbReference type="InterPro" id="IPR001841">
    <property type="entry name" value="Znf_RING"/>
</dbReference>
<feature type="compositionally biased region" description="Polar residues" evidence="3">
    <location>
        <begin position="546"/>
        <end position="567"/>
    </location>
</feature>
<dbReference type="GO" id="GO:0004842">
    <property type="term" value="F:ubiquitin-protein transferase activity"/>
    <property type="evidence" value="ECO:0007669"/>
    <property type="project" value="InterPro"/>
</dbReference>
<feature type="domain" description="RRM" evidence="5">
    <location>
        <begin position="335"/>
        <end position="421"/>
    </location>
</feature>
<dbReference type="PANTHER" id="PTHR12603:SF22">
    <property type="entry name" value="TRANSCRIPTION FACTOR C2H2 FAMILY-RELATED"/>
    <property type="match status" value="1"/>
</dbReference>
<dbReference type="SMART" id="SM00361">
    <property type="entry name" value="RRM_1"/>
    <property type="match status" value="1"/>
</dbReference>
<dbReference type="Proteomes" id="UP001459277">
    <property type="component" value="Unassembled WGS sequence"/>
</dbReference>
<dbReference type="CDD" id="cd12438">
    <property type="entry name" value="RRM_CNOT4"/>
    <property type="match status" value="1"/>
</dbReference>
<evidence type="ECO:0000256" key="2">
    <source>
        <dbReference type="PROSITE-ProRule" id="PRU00176"/>
    </source>
</evidence>
<sequence length="1217" mass="134264">MPHCHSKNNRSTVFLRNVSPELPLSFLDCLLVAPSYVLLLSSLLRVRARFHDHRSALSRNVRGDLAALGDDDHEFLTQSHFTPICTLTLSPSVEPLPSIRYHHRLGGGSIFPVVALSSSVRCISYATTFLLSTCGVPFSLSCFADALRSLSPVPDRSILYKTQRLITKFFKKKQKNLQETKIANLRNGTVRRIGQMRRQRAGVVAASFLADTGGGGGCCDWLWRMMAEKGEKTCPICAEEMDFTDQQLKPCKCGYQMCVWCWHHIMEMAEKDGTDGRCPACRAPYDKEKIVGMAANCERLVAERNLERKQKLQKSKPKASEGRKHLNDVRVIQRNLVYIIGLPLNLADEDLLQHREYFGQYGKVLKVSISRTANGVIQHSSNNSCCVYITYSKEEEAARCIQSVHSFVLDGRSLRACFGTTKYCHAWLKNLPCSNSDCLYLHDYGSLEDSFTKDDLVSAFERSRIQQIIGATNNLHRRSGNVLPSPAFENANTSISTAKPGARSPSNYTSNEVRGPPADNGSGRSSVPPNAASWVMRVSTSLPPVTSISVSGPSNQNPDISDNSQVLPSDVMTGRSTHDATKSMIDEESWEVHSNAKLKPIESTKQFVDGKCQVVESNTNAESILDSTRATVTSSKHFSHLLAAKGINQNIAAQSTSTSSLELIKPSYSPGFLKDGSIHADGNVQGLCSDLSSMNNHNHFKQNFSGSVGPESDLTQTKGSQQDDKELSGEASMSTALMEAALMEGLLGLDDQQPKDFKGTHQQPSISCSPCLYQNLNQPSCHFWQHGEVSKQSNVVQDPRIVCMKHEEDAYQLTSESTVSSNGFNDNKTNILPDFGGTFGSSSVFSEKGLGNLGIYEKPVLGVNNSAESDIGESSIISNILSLDIDTSEDSLTSPHNLVKFLSETGKQHASIKVPNLQKAQDKNQSRFSFARQEDYLNQISDFENSLGSIRHVPNEYSTSRDFVEKKHPYIDTYEHNFSSSSFLESGRYPSSDPFTSSKLPASRAPTSIPPGFSVPNKATPPGFPSHGRTEQAFDPSAYRLLQNSARTGISGFTEDVESIDPAILEVGKGILKRGLNNASFNMRPTPSQQFSPFEQDPRLNMLMQQSITPQQNLGFPDNFGNRFSPPHDAYRFSPMLLDQVQPNNPSALLTAQQIGNMQMSNGHWGGWNEVRNVSGLGISELLQNERMGCNKFIPVYEDGKFPMSTFSNLPNREFGM</sequence>
<dbReference type="Gene3D" id="3.30.70.330">
    <property type="match status" value="1"/>
</dbReference>
<dbReference type="GO" id="GO:0016567">
    <property type="term" value="P:protein ubiquitination"/>
    <property type="evidence" value="ECO:0007669"/>
    <property type="project" value="TreeGrafter"/>
</dbReference>
<dbReference type="InterPro" id="IPR039515">
    <property type="entry name" value="NOT4_mRING-HC-C4C4"/>
</dbReference>
<dbReference type="InterPro" id="IPR039780">
    <property type="entry name" value="Mot2"/>
</dbReference>
<dbReference type="PROSITE" id="PS50102">
    <property type="entry name" value="RRM"/>
    <property type="match status" value="1"/>
</dbReference>
<dbReference type="SUPFAM" id="SSF54928">
    <property type="entry name" value="RNA-binding domain, RBD"/>
    <property type="match status" value="1"/>
</dbReference>
<dbReference type="InterPro" id="IPR012677">
    <property type="entry name" value="Nucleotide-bd_a/b_plait_sf"/>
</dbReference>
<feature type="region of interest" description="Disordered" evidence="3">
    <location>
        <begin position="699"/>
        <end position="731"/>
    </location>
</feature>
<dbReference type="PANTHER" id="PTHR12603">
    <property type="entry name" value="CCR4-NOT TRANSCRIPTION COMPLEX RELATED"/>
    <property type="match status" value="1"/>
</dbReference>
<dbReference type="Pfam" id="PF14570">
    <property type="entry name" value="zf-RING_4"/>
    <property type="match status" value="1"/>
</dbReference>
<dbReference type="InterPro" id="IPR000504">
    <property type="entry name" value="RRM_dom"/>
</dbReference>
<keyword evidence="1" id="KW-0862">Zinc</keyword>
<dbReference type="InterPro" id="IPR035979">
    <property type="entry name" value="RBD_domain_sf"/>
</dbReference>
<feature type="region of interest" description="Disordered" evidence="3">
    <location>
        <begin position="994"/>
        <end position="1016"/>
    </location>
</feature>
<dbReference type="FunFam" id="3.30.70.330:FF:000161">
    <property type="entry name" value="RNA binding (RRM/RBD/RNP motifs) family protein"/>
    <property type="match status" value="1"/>
</dbReference>
<dbReference type="Pfam" id="PF00076">
    <property type="entry name" value="RRM_1"/>
    <property type="match status" value="1"/>
</dbReference>
<evidence type="ECO:0000256" key="1">
    <source>
        <dbReference type="PROSITE-ProRule" id="PRU00175"/>
    </source>
</evidence>
<dbReference type="EMBL" id="JAZDWU010000011">
    <property type="protein sequence ID" value="KAK9985437.1"/>
    <property type="molecule type" value="Genomic_DNA"/>
</dbReference>
<dbReference type="CDD" id="cd16618">
    <property type="entry name" value="mRING-HC-C4C4_CNOT4"/>
    <property type="match status" value="1"/>
</dbReference>
<comment type="caution">
    <text evidence="6">The sequence shown here is derived from an EMBL/GenBank/DDBJ whole genome shotgun (WGS) entry which is preliminary data.</text>
</comment>
<dbReference type="GO" id="GO:0008270">
    <property type="term" value="F:zinc ion binding"/>
    <property type="evidence" value="ECO:0007669"/>
    <property type="project" value="UniProtKB-KW"/>
</dbReference>
<reference evidence="6 7" key="1">
    <citation type="submission" date="2024-01" db="EMBL/GenBank/DDBJ databases">
        <title>A telomere-to-telomere, gap-free genome of sweet tea (Lithocarpus litseifolius).</title>
        <authorList>
            <person name="Zhou J."/>
        </authorList>
    </citation>
    <scope>NUCLEOTIDE SEQUENCE [LARGE SCALE GENOMIC DNA]</scope>
    <source>
        <strain evidence="6">Zhou-2022a</strain>
        <tissue evidence="6">Leaf</tissue>
    </source>
</reference>